<name>A0AAW1D2B7_9HEMI</name>
<dbReference type="InterPro" id="IPR000594">
    <property type="entry name" value="ThiF_NAD_FAD-bd"/>
</dbReference>
<keyword evidence="5" id="KW-0539">Nucleus</keyword>
<dbReference type="Proteomes" id="UP001461498">
    <property type="component" value="Unassembled WGS sequence"/>
</dbReference>
<proteinExistence type="inferred from homology"/>
<accession>A0AAW1D2B7</accession>
<dbReference type="AlphaFoldDB" id="A0AAW1D2B7"/>
<gene>
    <name evidence="10" type="ORF">O3M35_011418</name>
</gene>
<keyword evidence="11" id="KW-1185">Reference proteome</keyword>
<evidence type="ECO:0000256" key="3">
    <source>
        <dbReference type="ARBA" id="ARBA00005673"/>
    </source>
</evidence>
<evidence type="ECO:0000256" key="6">
    <source>
        <dbReference type="ARBA" id="ARBA00026003"/>
    </source>
</evidence>
<dbReference type="PANTHER" id="PTHR10953:SF162">
    <property type="entry name" value="SUMO-ACTIVATING ENZYME SUBUNIT 1"/>
    <property type="match status" value="1"/>
</dbReference>
<dbReference type="Gene3D" id="3.40.50.720">
    <property type="entry name" value="NAD(P)-binding Rossmann-like Domain"/>
    <property type="match status" value="1"/>
</dbReference>
<evidence type="ECO:0000256" key="8">
    <source>
        <dbReference type="ARBA" id="ARBA00044354"/>
    </source>
</evidence>
<dbReference type="GO" id="GO:0019948">
    <property type="term" value="F:SUMO activating enzyme activity"/>
    <property type="evidence" value="ECO:0007669"/>
    <property type="project" value="TreeGrafter"/>
</dbReference>
<evidence type="ECO:0000256" key="2">
    <source>
        <dbReference type="ARBA" id="ARBA00004718"/>
    </source>
</evidence>
<keyword evidence="4" id="KW-0833">Ubl conjugation pathway</keyword>
<evidence type="ECO:0000256" key="4">
    <source>
        <dbReference type="ARBA" id="ARBA00022786"/>
    </source>
</evidence>
<feature type="domain" description="THIF-type NAD/FAD binding fold" evidence="9">
    <location>
        <begin position="17"/>
        <end position="319"/>
    </location>
</feature>
<evidence type="ECO:0000313" key="10">
    <source>
        <dbReference type="EMBL" id="KAK9502704.1"/>
    </source>
</evidence>
<protein>
    <recommendedName>
        <fullName evidence="7">SUMO-activating enzyme subunit 1</fullName>
    </recommendedName>
    <alternativeName>
        <fullName evidence="8">Ubiquitin-like 1-activating enzyme E1A</fullName>
    </alternativeName>
</protein>
<dbReference type="EMBL" id="JAPXFL010000008">
    <property type="protein sequence ID" value="KAK9502704.1"/>
    <property type="molecule type" value="Genomic_DNA"/>
</dbReference>
<comment type="subcellular location">
    <subcellularLocation>
        <location evidence="1">Nucleus</location>
    </subcellularLocation>
</comment>
<organism evidence="10 11">
    <name type="scientific">Rhynocoris fuscipes</name>
    <dbReference type="NCBI Taxonomy" id="488301"/>
    <lineage>
        <taxon>Eukaryota</taxon>
        <taxon>Metazoa</taxon>
        <taxon>Ecdysozoa</taxon>
        <taxon>Arthropoda</taxon>
        <taxon>Hexapoda</taxon>
        <taxon>Insecta</taxon>
        <taxon>Pterygota</taxon>
        <taxon>Neoptera</taxon>
        <taxon>Paraneoptera</taxon>
        <taxon>Hemiptera</taxon>
        <taxon>Heteroptera</taxon>
        <taxon>Panheteroptera</taxon>
        <taxon>Cimicomorpha</taxon>
        <taxon>Reduviidae</taxon>
        <taxon>Harpactorinae</taxon>
        <taxon>Harpactorini</taxon>
        <taxon>Rhynocoris</taxon>
    </lineage>
</organism>
<evidence type="ECO:0000256" key="5">
    <source>
        <dbReference type="ARBA" id="ARBA00023242"/>
    </source>
</evidence>
<evidence type="ECO:0000256" key="1">
    <source>
        <dbReference type="ARBA" id="ARBA00004123"/>
    </source>
</evidence>
<dbReference type="Pfam" id="PF00899">
    <property type="entry name" value="ThiF"/>
    <property type="match status" value="1"/>
</dbReference>
<comment type="subunit">
    <text evidence="6">Heterodimer of SAE1 and UBA2/SAE2. The heterodimer corresponds to the two domains that are encoded on a single polypeptide chain in ubiquitin-activating enzyme E1. Interacts with UBE2I.</text>
</comment>
<comment type="similarity">
    <text evidence="3">Belongs to the ubiquitin-activating E1 family.</text>
</comment>
<dbReference type="GO" id="GO:0005737">
    <property type="term" value="C:cytoplasm"/>
    <property type="evidence" value="ECO:0007669"/>
    <property type="project" value="TreeGrafter"/>
</dbReference>
<dbReference type="GO" id="GO:0016925">
    <property type="term" value="P:protein sumoylation"/>
    <property type="evidence" value="ECO:0007669"/>
    <property type="project" value="TreeGrafter"/>
</dbReference>
<evidence type="ECO:0000259" key="9">
    <source>
        <dbReference type="Pfam" id="PF00899"/>
    </source>
</evidence>
<dbReference type="InterPro" id="IPR000011">
    <property type="entry name" value="UBQ/SUMO-activ_enz_E1-like"/>
</dbReference>
<dbReference type="GO" id="GO:0031510">
    <property type="term" value="C:SUMO activating enzyme complex"/>
    <property type="evidence" value="ECO:0007669"/>
    <property type="project" value="TreeGrafter"/>
</dbReference>
<evidence type="ECO:0000256" key="7">
    <source>
        <dbReference type="ARBA" id="ARBA00044187"/>
    </source>
</evidence>
<reference evidence="10 11" key="1">
    <citation type="submission" date="2022-12" db="EMBL/GenBank/DDBJ databases">
        <title>Chromosome-level genome assembly of true bugs.</title>
        <authorList>
            <person name="Ma L."/>
            <person name="Li H."/>
        </authorList>
    </citation>
    <scope>NUCLEOTIDE SEQUENCE [LARGE SCALE GENOMIC DNA]</scope>
    <source>
        <strain evidence="10">Lab_2022b</strain>
    </source>
</reference>
<comment type="pathway">
    <text evidence="2">Protein modification; protein sumoylation.</text>
</comment>
<sequence length="328" mass="37125">MGEDTPVELTEDEAQLYDRQIRLWGVESQKSLRNANILIISMNGLGAEVAKNIILSGVKSVTFMDDVLTSEEERFSQFLIPFEKVGVNRAIASVERAKDLNPLVTVSALANNPSTLNADNIKNYDVVITMEQNVDTVIQLDSLCRDNKIKFFSADVFGMFGYFFADLQEHEYIMNVPTTVKNQGNVQTLKETRVEKFPSFKEAFEFDFSTDENSPLLHRMEPSYFVFRILMKFRNEHNRYPNDSDEDFEKLSQLRDAELKGICYSKSKISDDLLKICVGCPVSAVCAILGAMVAQEVIKAVSHRDHPNKNMFFFNALTNVGHVQCLSA</sequence>
<evidence type="ECO:0000313" key="11">
    <source>
        <dbReference type="Proteomes" id="UP001461498"/>
    </source>
</evidence>
<dbReference type="InterPro" id="IPR035985">
    <property type="entry name" value="Ubiquitin-activating_enz"/>
</dbReference>
<dbReference type="InterPro" id="IPR045886">
    <property type="entry name" value="ThiF/MoeB/HesA"/>
</dbReference>
<dbReference type="PANTHER" id="PTHR10953">
    <property type="entry name" value="UBIQUITIN-ACTIVATING ENZYME E1"/>
    <property type="match status" value="1"/>
</dbReference>
<dbReference type="SUPFAM" id="SSF69572">
    <property type="entry name" value="Activating enzymes of the ubiquitin-like proteins"/>
    <property type="match status" value="1"/>
</dbReference>
<comment type="caution">
    <text evidence="10">The sequence shown here is derived from an EMBL/GenBank/DDBJ whole genome shotgun (WGS) entry which is preliminary data.</text>
</comment>
<dbReference type="PRINTS" id="PR01849">
    <property type="entry name" value="UBIQUITINACT"/>
</dbReference>